<feature type="domain" description="Coenzyme PQQ synthesis protein F-like C-terminal lobe" evidence="19">
    <location>
        <begin position="780"/>
        <end position="877"/>
    </location>
</feature>
<dbReference type="OrthoDB" id="9811314at2"/>
<reference evidence="21" key="1">
    <citation type="submission" date="2015-01" db="EMBL/GenBank/DDBJ databases">
        <authorList>
            <person name="Paterson Steve"/>
        </authorList>
    </citation>
    <scope>NUCLEOTIDE SEQUENCE [LARGE SCALE GENOMIC DNA]</scope>
    <source>
        <strain evidence="21">OBR1</strain>
    </source>
</reference>
<accession>A0A0G4JQ60</accession>
<feature type="domain" description="Peptidase M16 middle/third" evidence="18">
    <location>
        <begin position="401"/>
        <end position="675"/>
    </location>
</feature>
<evidence type="ECO:0000256" key="6">
    <source>
        <dbReference type="ARBA" id="ARBA00022670"/>
    </source>
</evidence>
<dbReference type="EC" id="3.4.24.55" evidence="4"/>
<keyword evidence="9" id="KW-0862">Zinc</keyword>
<evidence type="ECO:0000259" key="18">
    <source>
        <dbReference type="Pfam" id="PF16187"/>
    </source>
</evidence>
<gene>
    <name evidence="20" type="ORF">BN1221_00446c</name>
</gene>
<protein>
    <recommendedName>
        <fullName evidence="5">Protease 3</fullName>
        <ecNumber evidence="4">3.4.24.55</ecNumber>
    </recommendedName>
    <alternativeName>
        <fullName evidence="13">Pitrilysin</fullName>
    </alternativeName>
    <alternativeName>
        <fullName evidence="12">Protease III</fullName>
    </alternativeName>
    <alternativeName>
        <fullName evidence="11">Protease pi</fullName>
    </alternativeName>
</protein>
<dbReference type="STRING" id="1109412.BN1221_00446c"/>
<dbReference type="EMBL" id="CGIG01000001">
    <property type="protein sequence ID" value="CPR14040.1"/>
    <property type="molecule type" value="Genomic_DNA"/>
</dbReference>
<dbReference type="PANTHER" id="PTHR43690:SF18">
    <property type="entry name" value="INSULIN-DEGRADING ENZYME-RELATED"/>
    <property type="match status" value="1"/>
</dbReference>
<evidence type="ECO:0000256" key="1">
    <source>
        <dbReference type="ARBA" id="ARBA00001947"/>
    </source>
</evidence>
<dbReference type="GO" id="GO:0046872">
    <property type="term" value="F:metal ion binding"/>
    <property type="evidence" value="ECO:0007669"/>
    <property type="project" value="UniProtKB-KW"/>
</dbReference>
<dbReference type="PROSITE" id="PS00143">
    <property type="entry name" value="INSULINASE"/>
    <property type="match status" value="1"/>
</dbReference>
<evidence type="ECO:0000256" key="11">
    <source>
        <dbReference type="ARBA" id="ARBA00029597"/>
    </source>
</evidence>
<dbReference type="FunFam" id="3.30.830.10:FF:000012">
    <property type="entry name" value="Protease 3"/>
    <property type="match status" value="1"/>
</dbReference>
<dbReference type="GO" id="GO:0004222">
    <property type="term" value="F:metalloendopeptidase activity"/>
    <property type="evidence" value="ECO:0007669"/>
    <property type="project" value="UniProtKB-EC"/>
</dbReference>
<evidence type="ECO:0000256" key="13">
    <source>
        <dbReference type="ARBA" id="ARBA00033450"/>
    </source>
</evidence>
<dbReference type="InterPro" id="IPR011249">
    <property type="entry name" value="Metalloenz_LuxS/M16"/>
</dbReference>
<dbReference type="GO" id="GO:0005737">
    <property type="term" value="C:cytoplasm"/>
    <property type="evidence" value="ECO:0007669"/>
    <property type="project" value="UniProtKB-ARBA"/>
</dbReference>
<dbReference type="Pfam" id="PF16187">
    <property type="entry name" value="Peptidase_M16_M"/>
    <property type="match status" value="1"/>
</dbReference>
<feature type="region of interest" description="Disordered" evidence="15">
    <location>
        <begin position="187"/>
        <end position="210"/>
    </location>
</feature>
<dbReference type="AlphaFoldDB" id="A0A0G4JQ60"/>
<dbReference type="InterPro" id="IPR050626">
    <property type="entry name" value="Peptidase_M16"/>
</dbReference>
<evidence type="ECO:0000256" key="2">
    <source>
        <dbReference type="ARBA" id="ARBA00002184"/>
    </source>
</evidence>
<comment type="function">
    <text evidence="2">Endopeptidase that degrades small peptides of less than 7 kDa, such as glucagon and insulin.</text>
</comment>
<evidence type="ECO:0000256" key="15">
    <source>
        <dbReference type="SAM" id="MobiDB-lite"/>
    </source>
</evidence>
<dbReference type="InterPro" id="IPR054734">
    <property type="entry name" value="PqqF-like_C_4"/>
</dbReference>
<keyword evidence="21" id="KW-1185">Reference proteome</keyword>
<comment type="similarity">
    <text evidence="3 14">Belongs to the peptidase M16 family.</text>
</comment>
<dbReference type="InterPro" id="IPR011765">
    <property type="entry name" value="Pept_M16_N"/>
</dbReference>
<evidence type="ECO:0000256" key="5">
    <source>
        <dbReference type="ARBA" id="ARBA00017565"/>
    </source>
</evidence>
<evidence type="ECO:0000313" key="21">
    <source>
        <dbReference type="Proteomes" id="UP000044377"/>
    </source>
</evidence>
<dbReference type="Proteomes" id="UP000044377">
    <property type="component" value="Unassembled WGS sequence"/>
</dbReference>
<dbReference type="InterPro" id="IPR001431">
    <property type="entry name" value="Pept_M16_Zn_BS"/>
</dbReference>
<dbReference type="GO" id="GO:0006508">
    <property type="term" value="P:proteolysis"/>
    <property type="evidence" value="ECO:0007669"/>
    <property type="project" value="UniProtKB-KW"/>
</dbReference>
<sequence length="982" mass="110700">MRKQFVWITGLFFLFTFWLPLSWAETGWQPLAQTIRKSEKDPRQYQAIKLDNGMTVLLVSDPQATKSLASLALPVGSLEDPDSQLGLAHYLEHMVLMGSKRYPQPEALAEFLKKHGGSHNASTASYRTAFYLEVENDALQPAVDRLADAIAEPLLDPVNADRERHAVNAELTMARSRDGHRMAQVGSETLNPAHPSSRFSGGNLETLSDKPGSKLHDELVKFYQRYYSANLMKGVIYSNQPLPSLAKLAAETFGRIANHNAVVPPITVPATTEKQRGIMIHYVPAQPRKQLRIEFRVDNNSQAFRSKTDTYISYLIGNRSQNTLSDWLQKEGLIESIGAGSDPVIDRNGGVFAISVSLTDKGLAQRDEVIAAIFNYLQQVRREGIQQRYFDEIARVLDLDFRYPSISRDMDYIEWLVDTMLRVPVEHTLDAMYLADQYDPKAIAERLDYMTPQNARIWLISPNEPHNKVAYFVDAPYEVDSIPDATFAKWRQLGRNISLTLPAINPYIPDDFSLIKADTSITHPQMLLQQPGLRVLYMPSRYFADEPKAQITLLLRNNEARSTARNQVLFALNDYLAGLALDELSYQASIGGISFSTTNNDGLAINANGYTQRLPQLLLALVDGYASFTPTEEQLQQAKSWYMEQLDAAEKAKAFEQAIQPIQLLSQVPYTERAERRELLKTIRLQEIVDYRNALLQKATPEMLVVGNLLPEKVVELAQTLKAHIRSRGENLQRSDEVNISKPQRANLQKAGSSTDSALAAVYIPTGYSETQSMAYSSTLGQIIQPWFYSQLRTEEQLGYAVFAFPISVGRQWGIGFLLQSNSKQPAYLYQRYQDFYQKAEKRLRAMSAEDFAQYKQGIINELSQRPQTLDEEISRLRNDLNRENFAFDTREKIIAEIKPLTVDQLADFFQRALQPEGLAVLSQISGSHHGKAEYAAPQGWHTYPNMSSLQKTLPLQKAPSQEIAAEKREAAVEATNAGGQK</sequence>
<dbReference type="InterPro" id="IPR032632">
    <property type="entry name" value="Peptidase_M16_M"/>
</dbReference>
<dbReference type="Pfam" id="PF00675">
    <property type="entry name" value="Peptidase_M16"/>
    <property type="match status" value="1"/>
</dbReference>
<evidence type="ECO:0000256" key="9">
    <source>
        <dbReference type="ARBA" id="ARBA00022833"/>
    </source>
</evidence>
<dbReference type="SUPFAM" id="SSF63411">
    <property type="entry name" value="LuxS/MPP-like metallohydrolase"/>
    <property type="match status" value="4"/>
</dbReference>
<organism evidence="20 21">
    <name type="scientific">Brenneria goodwinii</name>
    <dbReference type="NCBI Taxonomy" id="1109412"/>
    <lineage>
        <taxon>Bacteria</taxon>
        <taxon>Pseudomonadati</taxon>
        <taxon>Pseudomonadota</taxon>
        <taxon>Gammaproteobacteria</taxon>
        <taxon>Enterobacterales</taxon>
        <taxon>Pectobacteriaceae</taxon>
        <taxon>Brenneria</taxon>
    </lineage>
</organism>
<feature type="domain" description="Peptidase M16 C-terminal" evidence="17">
    <location>
        <begin position="216"/>
        <end position="395"/>
    </location>
</feature>
<evidence type="ECO:0000256" key="10">
    <source>
        <dbReference type="ARBA" id="ARBA00023049"/>
    </source>
</evidence>
<evidence type="ECO:0000256" key="8">
    <source>
        <dbReference type="ARBA" id="ARBA00022801"/>
    </source>
</evidence>
<dbReference type="Gene3D" id="3.30.830.10">
    <property type="entry name" value="Metalloenzyme, LuxS/M16 peptidase-like"/>
    <property type="match status" value="4"/>
</dbReference>
<dbReference type="NCBIfam" id="NF011681">
    <property type="entry name" value="PRK15101.1"/>
    <property type="match status" value="1"/>
</dbReference>
<dbReference type="PANTHER" id="PTHR43690">
    <property type="entry name" value="NARDILYSIN"/>
    <property type="match status" value="1"/>
</dbReference>
<keyword evidence="8 20" id="KW-0378">Hydrolase</keyword>
<dbReference type="Pfam" id="PF05193">
    <property type="entry name" value="Peptidase_M16_C"/>
    <property type="match status" value="1"/>
</dbReference>
<evidence type="ECO:0000256" key="7">
    <source>
        <dbReference type="ARBA" id="ARBA00022723"/>
    </source>
</evidence>
<evidence type="ECO:0000259" key="16">
    <source>
        <dbReference type="Pfam" id="PF00675"/>
    </source>
</evidence>
<keyword evidence="7" id="KW-0479">Metal-binding</keyword>
<comment type="cofactor">
    <cofactor evidence="1">
        <name>Zn(2+)</name>
        <dbReference type="ChEBI" id="CHEBI:29105"/>
    </cofactor>
</comment>
<keyword evidence="10" id="KW-0482">Metalloprotease</keyword>
<dbReference type="RefSeq" id="WP_048635928.1">
    <property type="nucleotide sequence ID" value="NZ_CGIG01000001.1"/>
</dbReference>
<dbReference type="InterPro" id="IPR007863">
    <property type="entry name" value="Peptidase_M16_C"/>
</dbReference>
<evidence type="ECO:0000256" key="14">
    <source>
        <dbReference type="RuleBase" id="RU004447"/>
    </source>
</evidence>
<proteinExistence type="inferred from homology"/>
<feature type="region of interest" description="Disordered" evidence="15">
    <location>
        <begin position="961"/>
        <end position="982"/>
    </location>
</feature>
<evidence type="ECO:0000259" key="19">
    <source>
        <dbReference type="Pfam" id="PF22456"/>
    </source>
</evidence>
<evidence type="ECO:0000256" key="12">
    <source>
        <dbReference type="ARBA" id="ARBA00031184"/>
    </source>
</evidence>
<name>A0A0G4JQ60_9GAMM</name>
<evidence type="ECO:0000256" key="3">
    <source>
        <dbReference type="ARBA" id="ARBA00007261"/>
    </source>
</evidence>
<feature type="compositionally biased region" description="Polar residues" evidence="15">
    <location>
        <begin position="197"/>
        <end position="206"/>
    </location>
</feature>
<feature type="domain" description="Peptidase M16 N-terminal" evidence="16">
    <location>
        <begin position="56"/>
        <end position="192"/>
    </location>
</feature>
<evidence type="ECO:0000259" key="17">
    <source>
        <dbReference type="Pfam" id="PF05193"/>
    </source>
</evidence>
<dbReference type="Pfam" id="PF22456">
    <property type="entry name" value="PqqF-like_C_4"/>
    <property type="match status" value="1"/>
</dbReference>
<evidence type="ECO:0000256" key="4">
    <source>
        <dbReference type="ARBA" id="ARBA00012449"/>
    </source>
</evidence>
<keyword evidence="6 20" id="KW-0645">Protease</keyword>
<evidence type="ECO:0000313" key="20">
    <source>
        <dbReference type="EMBL" id="CPR14040.1"/>
    </source>
</evidence>